<evidence type="ECO:0000313" key="6">
    <source>
        <dbReference type="EMBL" id="MDQ7876438.1"/>
    </source>
</evidence>
<evidence type="ECO:0000259" key="4">
    <source>
        <dbReference type="PROSITE" id="PS51077"/>
    </source>
</evidence>
<proteinExistence type="predicted"/>
<keyword evidence="1" id="KW-0805">Transcription regulation</keyword>
<dbReference type="PROSITE" id="PS51078">
    <property type="entry name" value="ICLR_ED"/>
    <property type="match status" value="1"/>
</dbReference>
<dbReference type="PANTHER" id="PTHR30136">
    <property type="entry name" value="HELIX-TURN-HELIX TRANSCRIPTIONAL REGULATOR, ICLR FAMILY"/>
    <property type="match status" value="1"/>
</dbReference>
<sequence length="254" mass="26832">MRTASWTDSVSVLDRVTAVFDAFGEDDEGLGVSELARRANLPKSTVSRIAADLVAQRFLDRDGELLYLGVRLFELGQTVPEPRRLRRLALPVMRELRDVTAQTVQLAVLDGAHLVVVAVLRVPSAVETSTRVGGRDPAHATALGKSILAFSPPETVTRFASGGLTRQTPHTIGEPAALLRELADVRRRGVATEHEECTVGVAAAAGALLVAGEAPSAAIGVTGPVDVLFPDRVAPAVRAAAVTLSRLLAADRAR</sequence>
<protein>
    <submittedName>
        <fullName evidence="6">IclR family transcriptional regulator</fullName>
    </submittedName>
</protein>
<dbReference type="RefSeq" id="WP_308865834.1">
    <property type="nucleotide sequence ID" value="NZ_JAVFWO010000001.1"/>
</dbReference>
<dbReference type="PANTHER" id="PTHR30136:SF24">
    <property type="entry name" value="HTH-TYPE TRANSCRIPTIONAL REPRESSOR ALLR"/>
    <property type="match status" value="1"/>
</dbReference>
<accession>A0ABU0YXE3</accession>
<comment type="caution">
    <text evidence="6">The sequence shown here is derived from an EMBL/GenBank/DDBJ whole genome shotgun (WGS) entry which is preliminary data.</text>
</comment>
<dbReference type="SUPFAM" id="SSF46785">
    <property type="entry name" value="Winged helix' DNA-binding domain"/>
    <property type="match status" value="1"/>
</dbReference>
<dbReference type="InterPro" id="IPR029016">
    <property type="entry name" value="GAF-like_dom_sf"/>
</dbReference>
<name>A0ABU0YXE3_9MICO</name>
<dbReference type="Gene3D" id="3.30.450.40">
    <property type="match status" value="1"/>
</dbReference>
<keyword evidence="3" id="KW-0804">Transcription</keyword>
<dbReference type="Proteomes" id="UP001235133">
    <property type="component" value="Unassembled WGS sequence"/>
</dbReference>
<dbReference type="PROSITE" id="PS51077">
    <property type="entry name" value="HTH_ICLR"/>
    <property type="match status" value="1"/>
</dbReference>
<evidence type="ECO:0000256" key="3">
    <source>
        <dbReference type="ARBA" id="ARBA00023163"/>
    </source>
</evidence>
<dbReference type="InterPro" id="IPR014757">
    <property type="entry name" value="Tscrpt_reg_IclR_C"/>
</dbReference>
<dbReference type="InterPro" id="IPR036388">
    <property type="entry name" value="WH-like_DNA-bd_sf"/>
</dbReference>
<organism evidence="6 7">
    <name type="scientific">Microbacterium psychrotolerans</name>
    <dbReference type="NCBI Taxonomy" id="3068321"/>
    <lineage>
        <taxon>Bacteria</taxon>
        <taxon>Bacillati</taxon>
        <taxon>Actinomycetota</taxon>
        <taxon>Actinomycetes</taxon>
        <taxon>Micrococcales</taxon>
        <taxon>Microbacteriaceae</taxon>
        <taxon>Microbacterium</taxon>
    </lineage>
</organism>
<keyword evidence="2" id="KW-0238">DNA-binding</keyword>
<dbReference type="InterPro" id="IPR050707">
    <property type="entry name" value="HTH_MetabolicPath_Reg"/>
</dbReference>
<dbReference type="Pfam" id="PF09339">
    <property type="entry name" value="HTH_IclR"/>
    <property type="match status" value="1"/>
</dbReference>
<dbReference type="InterPro" id="IPR036390">
    <property type="entry name" value="WH_DNA-bd_sf"/>
</dbReference>
<dbReference type="SUPFAM" id="SSF55781">
    <property type="entry name" value="GAF domain-like"/>
    <property type="match status" value="1"/>
</dbReference>
<dbReference type="Pfam" id="PF01614">
    <property type="entry name" value="IclR_C"/>
    <property type="match status" value="1"/>
</dbReference>
<feature type="domain" description="IclR-ED" evidence="5">
    <location>
        <begin position="71"/>
        <end position="250"/>
    </location>
</feature>
<evidence type="ECO:0000256" key="2">
    <source>
        <dbReference type="ARBA" id="ARBA00023125"/>
    </source>
</evidence>
<evidence type="ECO:0000259" key="5">
    <source>
        <dbReference type="PROSITE" id="PS51078"/>
    </source>
</evidence>
<reference evidence="6 7" key="1">
    <citation type="submission" date="2023-08" db="EMBL/GenBank/DDBJ databases">
        <title>Microbacterium psychrotolerans sp. nov., a psychrotolerant bacterium isolated from soil in Heilongjiang Province, China.</title>
        <authorList>
            <person name="An P."/>
            <person name="Zhao D."/>
            <person name="Xiang H."/>
        </authorList>
    </citation>
    <scope>NUCLEOTIDE SEQUENCE [LARGE SCALE GENOMIC DNA]</scope>
    <source>
        <strain evidence="6 7">QXD-8</strain>
    </source>
</reference>
<dbReference type="InterPro" id="IPR005471">
    <property type="entry name" value="Tscrpt_reg_IclR_N"/>
</dbReference>
<feature type="domain" description="HTH iclR-type" evidence="4">
    <location>
        <begin position="10"/>
        <end position="77"/>
    </location>
</feature>
<dbReference type="SMART" id="SM00346">
    <property type="entry name" value="HTH_ICLR"/>
    <property type="match status" value="1"/>
</dbReference>
<gene>
    <name evidence="6" type="ORF">Q9R08_00470</name>
</gene>
<dbReference type="EMBL" id="JAVFWO010000001">
    <property type="protein sequence ID" value="MDQ7876438.1"/>
    <property type="molecule type" value="Genomic_DNA"/>
</dbReference>
<evidence type="ECO:0000313" key="7">
    <source>
        <dbReference type="Proteomes" id="UP001235133"/>
    </source>
</evidence>
<keyword evidence="7" id="KW-1185">Reference proteome</keyword>
<evidence type="ECO:0000256" key="1">
    <source>
        <dbReference type="ARBA" id="ARBA00023015"/>
    </source>
</evidence>
<dbReference type="Gene3D" id="1.10.10.10">
    <property type="entry name" value="Winged helix-like DNA-binding domain superfamily/Winged helix DNA-binding domain"/>
    <property type="match status" value="1"/>
</dbReference>